<reference evidence="7 8" key="1">
    <citation type="journal article" date="2018" name="Sci. Rep.">
        <title>Genome Features and Biochemical Characteristics of a Robust, Fast Growing and Naturally Transformable Cyanobacterium Synechococcus elongatus PCC 11801 Isolated from India.</title>
        <authorList>
            <person name="Jaiswal D."/>
            <person name="Sengupta A."/>
            <person name="Sohoni S."/>
            <person name="Sengupta S."/>
            <person name="Phadnavis A.G."/>
            <person name="Pakrasi H.B."/>
            <person name="Wangikar P.P."/>
        </authorList>
    </citation>
    <scope>NUCLEOTIDE SEQUENCE [LARGE SCALE GENOMIC DNA]</scope>
    <source>
        <strain evidence="7 8">PCC 11801</strain>
    </source>
</reference>
<gene>
    <name evidence="5 7" type="primary">hrcA</name>
    <name evidence="7" type="ORF">DOP62_13240</name>
</gene>
<keyword evidence="3 5" id="KW-0346">Stress response</keyword>
<comment type="similarity">
    <text evidence="5">Belongs to the HrcA family.</text>
</comment>
<dbReference type="GO" id="GO:0003677">
    <property type="term" value="F:DNA binding"/>
    <property type="evidence" value="ECO:0007669"/>
    <property type="project" value="InterPro"/>
</dbReference>
<dbReference type="InterPro" id="IPR002571">
    <property type="entry name" value="HrcA"/>
</dbReference>
<dbReference type="NCBIfam" id="TIGR00331">
    <property type="entry name" value="hrcA"/>
    <property type="match status" value="1"/>
</dbReference>
<feature type="domain" description="Heat-inducible transcription repressor HrcA C-terminal" evidence="6">
    <location>
        <begin position="109"/>
        <end position="337"/>
    </location>
</feature>
<dbReference type="InterPro" id="IPR029016">
    <property type="entry name" value="GAF-like_dom_sf"/>
</dbReference>
<evidence type="ECO:0000256" key="4">
    <source>
        <dbReference type="ARBA" id="ARBA00023163"/>
    </source>
</evidence>
<dbReference type="Gene3D" id="3.30.450.40">
    <property type="match status" value="1"/>
</dbReference>
<dbReference type="RefSeq" id="WP_208674471.1">
    <property type="nucleotide sequence ID" value="NZ_CP030139.2"/>
</dbReference>
<evidence type="ECO:0000256" key="5">
    <source>
        <dbReference type="HAMAP-Rule" id="MF_00081"/>
    </source>
</evidence>
<dbReference type="Proteomes" id="UP000267249">
    <property type="component" value="Chromosome"/>
</dbReference>
<organism evidence="7 8">
    <name type="scientific">Synechococcus elongatus PCC 11801</name>
    <dbReference type="NCBI Taxonomy" id="2219813"/>
    <lineage>
        <taxon>Bacteria</taxon>
        <taxon>Bacillati</taxon>
        <taxon>Cyanobacteriota</taxon>
        <taxon>Cyanophyceae</taxon>
        <taxon>Synechococcales</taxon>
        <taxon>Synechococcaceae</taxon>
        <taxon>Synechococcus</taxon>
    </lineage>
</organism>
<dbReference type="InterPro" id="IPR021153">
    <property type="entry name" value="HrcA_C"/>
</dbReference>
<keyword evidence="2 5" id="KW-0805">Transcription regulation</keyword>
<dbReference type="InterPro" id="IPR023120">
    <property type="entry name" value="WHTH_transcript_rep_HrcA_IDD"/>
</dbReference>
<dbReference type="PIRSF" id="PIRSF005485">
    <property type="entry name" value="HrcA"/>
    <property type="match status" value="1"/>
</dbReference>
<keyword evidence="1 5" id="KW-0678">Repressor</keyword>
<comment type="function">
    <text evidence="5">Negative regulator of class I heat shock genes (grpE-dnaK-dnaJ and groELS operons). Prevents heat-shock induction of these operons.</text>
</comment>
<dbReference type="Pfam" id="PF01628">
    <property type="entry name" value="HrcA"/>
    <property type="match status" value="1"/>
</dbReference>
<keyword evidence="4 5" id="KW-0804">Transcription</keyword>
<sequence length="353" mass="39004">MLVSRLTARQQTILSATVRHYVRTAEPVGSKALAEQYDLSVSAATIRNAMGVLERAGLLYQPHTSAGRVPSEGGYRLYVDQLMEPDRALQRQTEQQLSQQLPDRRQSLEALLRGAAQILASLSGYLSLITFPLALEFQVRYLQLVAIAPRQVLLIVVNDNYETQSAVLHLPELDPEFDPDQLERQLLLLSNFLNQELQGRSLQALASLDWYALGADLQSLALILQQGLHDLEKRWQPTPATSLLVCGLADLLRQPEFNELQQVQALLELLEGEQTQLLPLMLADPAADQVRVRIGSELPLAPIRGCSLVSAFYCREQQPVGSVSLIGPTRMLYENAVAAVEATASYLSEAIAS</sequence>
<dbReference type="HAMAP" id="MF_00081">
    <property type="entry name" value="HrcA"/>
    <property type="match status" value="1"/>
</dbReference>
<evidence type="ECO:0000259" key="6">
    <source>
        <dbReference type="Pfam" id="PF01628"/>
    </source>
</evidence>
<dbReference type="InterPro" id="IPR036390">
    <property type="entry name" value="WH_DNA-bd_sf"/>
</dbReference>
<protein>
    <recommendedName>
        <fullName evidence="5">Heat-inducible transcription repressor HrcA</fullName>
    </recommendedName>
</protein>
<evidence type="ECO:0000313" key="8">
    <source>
        <dbReference type="Proteomes" id="UP000267249"/>
    </source>
</evidence>
<dbReference type="SUPFAM" id="SSF46785">
    <property type="entry name" value="Winged helix' DNA-binding domain"/>
    <property type="match status" value="1"/>
</dbReference>
<dbReference type="EMBL" id="CP030139">
    <property type="protein sequence ID" value="AZB73543.1"/>
    <property type="molecule type" value="Genomic_DNA"/>
</dbReference>
<dbReference type="InterPro" id="IPR036388">
    <property type="entry name" value="WH-like_DNA-bd_sf"/>
</dbReference>
<evidence type="ECO:0000256" key="3">
    <source>
        <dbReference type="ARBA" id="ARBA00023016"/>
    </source>
</evidence>
<dbReference type="Gene3D" id="1.10.10.10">
    <property type="entry name" value="Winged helix-like DNA-binding domain superfamily/Winged helix DNA-binding domain"/>
    <property type="match status" value="1"/>
</dbReference>
<evidence type="ECO:0000256" key="1">
    <source>
        <dbReference type="ARBA" id="ARBA00022491"/>
    </source>
</evidence>
<name>A0AAN1QQ96_SYNEL</name>
<accession>A0AAN1QQ96</accession>
<evidence type="ECO:0000313" key="7">
    <source>
        <dbReference type="EMBL" id="AZB73543.1"/>
    </source>
</evidence>
<dbReference type="AlphaFoldDB" id="A0AAN1QQ96"/>
<dbReference type="SUPFAM" id="SSF55781">
    <property type="entry name" value="GAF domain-like"/>
    <property type="match status" value="1"/>
</dbReference>
<dbReference type="GO" id="GO:0045892">
    <property type="term" value="P:negative regulation of DNA-templated transcription"/>
    <property type="evidence" value="ECO:0007669"/>
    <property type="project" value="UniProtKB-UniRule"/>
</dbReference>
<evidence type="ECO:0000256" key="2">
    <source>
        <dbReference type="ARBA" id="ARBA00023015"/>
    </source>
</evidence>
<dbReference type="Gene3D" id="3.30.390.60">
    <property type="entry name" value="Heat-inducible transcription repressor hrca homolog, domain 3"/>
    <property type="match status" value="1"/>
</dbReference>
<dbReference type="PANTHER" id="PTHR34824">
    <property type="entry name" value="HEAT-INDUCIBLE TRANSCRIPTION REPRESSOR HRCA"/>
    <property type="match status" value="1"/>
</dbReference>
<proteinExistence type="inferred from homology"/>
<dbReference type="PANTHER" id="PTHR34824:SF1">
    <property type="entry name" value="HEAT-INDUCIBLE TRANSCRIPTION REPRESSOR HRCA"/>
    <property type="match status" value="1"/>
</dbReference>